<dbReference type="AlphaFoldDB" id="A0A8H7HFJ3"/>
<evidence type="ECO:0000313" key="2">
    <source>
        <dbReference type="EMBL" id="KAF8686509.1"/>
    </source>
</evidence>
<dbReference type="Pfam" id="PF01764">
    <property type="entry name" value="Lipase_3"/>
    <property type="match status" value="1"/>
</dbReference>
<dbReference type="SUPFAM" id="SSF53474">
    <property type="entry name" value="alpha/beta-Hydrolases"/>
    <property type="match status" value="1"/>
</dbReference>
<proteinExistence type="predicted"/>
<dbReference type="GO" id="GO:0006629">
    <property type="term" value="P:lipid metabolic process"/>
    <property type="evidence" value="ECO:0007669"/>
    <property type="project" value="InterPro"/>
</dbReference>
<feature type="domain" description="Fungal lipase-type" evidence="1">
    <location>
        <begin position="200"/>
        <end position="290"/>
    </location>
</feature>
<protein>
    <submittedName>
        <fullName evidence="2">Lipase (Class 3)</fullName>
    </submittedName>
</protein>
<accession>A0A8H7HFJ3</accession>
<reference evidence="2" key="1">
    <citation type="submission" date="2020-09" db="EMBL/GenBank/DDBJ databases">
        <title>Comparative genome analyses of four rice-infecting Rhizoctonia solani isolates reveal extensive enrichment of homogalacturonan modification genes.</title>
        <authorList>
            <person name="Lee D.-Y."/>
            <person name="Jeon J."/>
            <person name="Kim K.-T."/>
            <person name="Cheong K."/>
            <person name="Song H."/>
            <person name="Choi G."/>
            <person name="Ko J."/>
            <person name="Opiyo S.O."/>
            <person name="Zuo S."/>
            <person name="Madhav S."/>
            <person name="Lee Y.-H."/>
            <person name="Wang G.-L."/>
        </authorList>
    </citation>
    <scope>NUCLEOTIDE SEQUENCE</scope>
    <source>
        <strain evidence="2">AG1-IA YN-7</strain>
    </source>
</reference>
<dbReference type="InterPro" id="IPR002921">
    <property type="entry name" value="Fungal_lipase-type"/>
</dbReference>
<dbReference type="Gene3D" id="3.40.50.1820">
    <property type="entry name" value="alpha/beta hydrolase"/>
    <property type="match status" value="1"/>
</dbReference>
<evidence type="ECO:0000259" key="1">
    <source>
        <dbReference type="Pfam" id="PF01764"/>
    </source>
</evidence>
<sequence length="432" mass="47201">MATAPEPTSSDGSNYDVFQQVFQLSAASNIVRKCKGNSEDLQRKMADNLPQALSSAGAGWEVVWGPVIWKAQPNRRNTPYGNAWYVAKNDSVVFEDGKSYPTYVVAIAGTSGMYDIIYEDGTIGKVINPDTWASNGSIGLRTLPAILENDSSLNKDNAYITLGFSRGLYQLLNNAPLKGSPGYPHNLPEFLQTIDPTPSEPAPKLIFTGHSLGGALAPVLAYVLRHANALGPFSKDMSNVCVYPTAAPTPGNLVFANNFKYCFPPRSSTPEVFYKCWNTNIINTLDIVPCAYADDPGYAPEIMSNIPNMYGENTIPLVHAVVSHLQRMAHKLYAPLTLSSFESPIPKPSEPPQDVNSYLDAALAQHVPAYAKAILNVGTQKGLCDSSKLEEWETHPVLGHILYRQMQLEGHGGMLTDEMFEIPDWPGSENIF</sequence>
<evidence type="ECO:0000313" key="3">
    <source>
        <dbReference type="Proteomes" id="UP000650582"/>
    </source>
</evidence>
<comment type="caution">
    <text evidence="2">The sequence shown here is derived from an EMBL/GenBank/DDBJ whole genome shotgun (WGS) entry which is preliminary data.</text>
</comment>
<name>A0A8H7HFJ3_9AGAM</name>
<dbReference type="EMBL" id="JACYCC010000010">
    <property type="protein sequence ID" value="KAF8686509.1"/>
    <property type="molecule type" value="Genomic_DNA"/>
</dbReference>
<dbReference type="InterPro" id="IPR029058">
    <property type="entry name" value="AB_hydrolase_fold"/>
</dbReference>
<dbReference type="Proteomes" id="UP000650582">
    <property type="component" value="Unassembled WGS sequence"/>
</dbReference>
<gene>
    <name evidence="2" type="ORF">RHS04_00316</name>
</gene>
<organism evidence="2 3">
    <name type="scientific">Rhizoctonia solani</name>
    <dbReference type="NCBI Taxonomy" id="456999"/>
    <lineage>
        <taxon>Eukaryota</taxon>
        <taxon>Fungi</taxon>
        <taxon>Dikarya</taxon>
        <taxon>Basidiomycota</taxon>
        <taxon>Agaricomycotina</taxon>
        <taxon>Agaricomycetes</taxon>
        <taxon>Cantharellales</taxon>
        <taxon>Ceratobasidiaceae</taxon>
        <taxon>Rhizoctonia</taxon>
    </lineage>
</organism>